<dbReference type="EMBL" id="BDGX01000033">
    <property type="protein sequence ID" value="GAV52041.1"/>
    <property type="molecule type" value="Genomic_DNA"/>
</dbReference>
<evidence type="ECO:0000256" key="3">
    <source>
        <dbReference type="ARBA" id="ARBA00071673"/>
    </source>
</evidence>
<comment type="function">
    <text evidence="2">Involved in the assembly of mitochondrial and cytoplasmic iron-sulfur proteins. Probably involved in the binding of an intermediate of Fe/S cluster assembly.</text>
</comment>
<evidence type="ECO:0000256" key="4">
    <source>
        <dbReference type="SAM" id="MobiDB-lite"/>
    </source>
</evidence>
<dbReference type="NCBIfam" id="TIGR00049">
    <property type="entry name" value="iron-sulfur cluster assembly accessory protein"/>
    <property type="match status" value="1"/>
</dbReference>
<name>A0A1Q3A8T7_ZYGRO</name>
<protein>
    <recommendedName>
        <fullName evidence="3">Iron-sulfur assembly protein 1</fullName>
    </recommendedName>
</protein>
<dbReference type="Proteomes" id="UP000187013">
    <property type="component" value="Unassembled WGS sequence"/>
</dbReference>
<organism evidence="6 7">
    <name type="scientific">Zygosaccharomyces rouxii</name>
    <dbReference type="NCBI Taxonomy" id="4956"/>
    <lineage>
        <taxon>Eukaryota</taxon>
        <taxon>Fungi</taxon>
        <taxon>Dikarya</taxon>
        <taxon>Ascomycota</taxon>
        <taxon>Saccharomycotina</taxon>
        <taxon>Saccharomycetes</taxon>
        <taxon>Saccharomycetales</taxon>
        <taxon>Saccharomycetaceae</taxon>
        <taxon>Zygosaccharomyces</taxon>
    </lineage>
</organism>
<comment type="caution">
    <text evidence="6">The sequence shown here is derived from an EMBL/GenBank/DDBJ whole genome shotgun (WGS) entry which is preliminary data.</text>
</comment>
<dbReference type="OrthoDB" id="333486at2759"/>
<dbReference type="Pfam" id="PF01521">
    <property type="entry name" value="Fe-S_biosyn"/>
    <property type="match status" value="1"/>
</dbReference>
<sequence>MIKQCVRNDSMLLLGQSQRLFSSCSVLKEKGASSYHFTPHSRGFLRTSLSDEKTPALSQLFFKFGQKEQGQHRNKAGQLPQPQLQKENMRSKWSSYTMPSKESLKEQGEKQRESERHAAAATESASKEAENPARLRRRKNRRTLRPRKALISLSPRALTHLRSLLDQPEPKLIRIGVKNRGCSGLSYDLQYITEPGKYDEIVEQDGIKVIVDSKALFSVVGSEMDWIDDRLSSRFIFKNPNSKGTCGCGESFMV</sequence>
<dbReference type="PROSITE" id="PS01152">
    <property type="entry name" value="HESB"/>
    <property type="match status" value="1"/>
</dbReference>
<dbReference type="InterPro" id="IPR050322">
    <property type="entry name" value="Fe-S_cluster_asmbl/transfer"/>
</dbReference>
<evidence type="ECO:0000313" key="6">
    <source>
        <dbReference type="EMBL" id="GAV52041.1"/>
    </source>
</evidence>
<dbReference type="InterPro" id="IPR000361">
    <property type="entry name" value="ATAP_core_dom"/>
</dbReference>
<evidence type="ECO:0000256" key="1">
    <source>
        <dbReference type="ARBA" id="ARBA00006718"/>
    </source>
</evidence>
<dbReference type="GO" id="GO:0051537">
    <property type="term" value="F:2 iron, 2 sulfur cluster binding"/>
    <property type="evidence" value="ECO:0007669"/>
    <property type="project" value="TreeGrafter"/>
</dbReference>
<feature type="domain" description="Core" evidence="5">
    <location>
        <begin position="151"/>
        <end position="250"/>
    </location>
</feature>
<evidence type="ECO:0000256" key="2">
    <source>
        <dbReference type="ARBA" id="ARBA00054873"/>
    </source>
</evidence>
<dbReference type="InterPro" id="IPR016092">
    <property type="entry name" value="ATAP"/>
</dbReference>
<comment type="similarity">
    <text evidence="1">Belongs to the HesB/IscA family.</text>
</comment>
<feature type="compositionally biased region" description="Basic residues" evidence="4">
    <location>
        <begin position="134"/>
        <end position="146"/>
    </location>
</feature>
<proteinExistence type="inferred from homology"/>
<dbReference type="InterPro" id="IPR035903">
    <property type="entry name" value="HesB-like_dom_sf"/>
</dbReference>
<dbReference type="AlphaFoldDB" id="A0A1Q3A8T7"/>
<dbReference type="FunFam" id="2.60.300.12:FF:000001">
    <property type="entry name" value="Iron-binding protein IscA"/>
    <property type="match status" value="1"/>
</dbReference>
<dbReference type="InterPro" id="IPR017870">
    <property type="entry name" value="FeS_cluster_insertion_CS"/>
</dbReference>
<dbReference type="SUPFAM" id="SSF89360">
    <property type="entry name" value="HesB-like domain"/>
    <property type="match status" value="1"/>
</dbReference>
<gene>
    <name evidence="6" type="ORF">ZYGR_0AG00320</name>
</gene>
<accession>A0A1Q3A8T7</accession>
<dbReference type="PANTHER" id="PTHR10072:SF41">
    <property type="entry name" value="IRON-SULFUR CLUSTER ASSEMBLY 1 HOMOLOG, MITOCHONDRIAL"/>
    <property type="match status" value="1"/>
</dbReference>
<dbReference type="PANTHER" id="PTHR10072">
    <property type="entry name" value="IRON-SULFUR CLUSTER ASSEMBLY PROTEIN"/>
    <property type="match status" value="1"/>
</dbReference>
<dbReference type="GO" id="GO:0005739">
    <property type="term" value="C:mitochondrion"/>
    <property type="evidence" value="ECO:0007669"/>
    <property type="project" value="TreeGrafter"/>
</dbReference>
<dbReference type="Gene3D" id="2.60.300.12">
    <property type="entry name" value="HesB-like domain"/>
    <property type="match status" value="1"/>
</dbReference>
<evidence type="ECO:0000259" key="5">
    <source>
        <dbReference type="Pfam" id="PF01521"/>
    </source>
</evidence>
<evidence type="ECO:0000313" key="7">
    <source>
        <dbReference type="Proteomes" id="UP000187013"/>
    </source>
</evidence>
<dbReference type="GO" id="GO:0016226">
    <property type="term" value="P:iron-sulfur cluster assembly"/>
    <property type="evidence" value="ECO:0007669"/>
    <property type="project" value="InterPro"/>
</dbReference>
<feature type="compositionally biased region" description="Polar residues" evidence="4">
    <location>
        <begin position="80"/>
        <end position="100"/>
    </location>
</feature>
<reference evidence="6 7" key="1">
    <citation type="submission" date="2016-08" db="EMBL/GenBank/DDBJ databases">
        <title>Draft genome sequence of allopolyploid Zygosaccharomyces rouxii.</title>
        <authorList>
            <person name="Watanabe J."/>
            <person name="Uehara K."/>
            <person name="Mogi Y."/>
            <person name="Tsukioka Y."/>
        </authorList>
    </citation>
    <scope>NUCLEOTIDE SEQUENCE [LARGE SCALE GENOMIC DNA]</scope>
    <source>
        <strain evidence="6 7">NBRC 110957</strain>
    </source>
</reference>
<feature type="region of interest" description="Disordered" evidence="4">
    <location>
        <begin position="67"/>
        <end position="146"/>
    </location>
</feature>
<feature type="compositionally biased region" description="Basic and acidic residues" evidence="4">
    <location>
        <begin position="102"/>
        <end position="118"/>
    </location>
</feature>